<dbReference type="SUPFAM" id="SSF57756">
    <property type="entry name" value="Retrovirus zinc finger-like domains"/>
    <property type="match status" value="1"/>
</dbReference>
<dbReference type="PANTHER" id="PTHR34222:SF33">
    <property type="entry name" value="RETROTRANSPOSON GAG DOMAIN-CONTAINING PROTEIN"/>
    <property type="match status" value="1"/>
</dbReference>
<name>A0A9J5WFV8_SOLCO</name>
<reference evidence="1 2" key="1">
    <citation type="submission" date="2020-09" db="EMBL/GenBank/DDBJ databases">
        <title>De no assembly of potato wild relative species, Solanum commersonii.</title>
        <authorList>
            <person name="Cho K."/>
        </authorList>
    </citation>
    <scope>NUCLEOTIDE SEQUENCE [LARGE SCALE GENOMIC DNA]</scope>
    <source>
        <strain evidence="1">LZ3.2</strain>
        <tissue evidence="1">Leaf</tissue>
    </source>
</reference>
<dbReference type="InterPro" id="IPR036875">
    <property type="entry name" value="Znf_CCHC_sf"/>
</dbReference>
<dbReference type="AlphaFoldDB" id="A0A9J5WFV8"/>
<dbReference type="EMBL" id="JACXVP010000011">
    <property type="protein sequence ID" value="KAG5574659.1"/>
    <property type="molecule type" value="Genomic_DNA"/>
</dbReference>
<dbReference type="GO" id="GO:0003676">
    <property type="term" value="F:nucleic acid binding"/>
    <property type="evidence" value="ECO:0007669"/>
    <property type="project" value="InterPro"/>
</dbReference>
<evidence type="ECO:0000313" key="2">
    <source>
        <dbReference type="Proteomes" id="UP000824120"/>
    </source>
</evidence>
<accession>A0A9J5WFV8</accession>
<evidence type="ECO:0000313" key="1">
    <source>
        <dbReference type="EMBL" id="KAG5574659.1"/>
    </source>
</evidence>
<dbReference type="GO" id="GO:0008270">
    <property type="term" value="F:zinc ion binding"/>
    <property type="evidence" value="ECO:0007669"/>
    <property type="project" value="InterPro"/>
</dbReference>
<dbReference type="Proteomes" id="UP000824120">
    <property type="component" value="Chromosome 11"/>
</dbReference>
<comment type="caution">
    <text evidence="1">The sequence shown here is derived from an EMBL/GenBank/DDBJ whole genome shotgun (WGS) entry which is preliminary data.</text>
</comment>
<sequence>MTTKSQFGTQRFNRYPEAKKNTLQCSHCKKPGHSADKCYRIIGFPAYFKFTKSKRLRFARFVDIFASTKASQSTSQKHITQEQYNNICHLLQHFKFESPEELSSEVTVTANCAAKWDGYELERNLLRRTSDHNDPNEVNQGEHGQKPNENLDFIHFDLEKTTLNAYGRWERRQRSSASFNADGCHLVAAARFWVLAFSWKKKKKNKGYRGGVGQWVYVWIMGWVGEFAGLLYAVGDVCWNVCITRMVGCWYCISGGPRNVGLLEFG</sequence>
<proteinExistence type="predicted"/>
<gene>
    <name evidence="1" type="ORF">H5410_054793</name>
</gene>
<dbReference type="PANTHER" id="PTHR34222">
    <property type="entry name" value="GAG_PRE-INTEGRS DOMAIN-CONTAINING PROTEIN"/>
    <property type="match status" value="1"/>
</dbReference>
<organism evidence="1 2">
    <name type="scientific">Solanum commersonii</name>
    <name type="common">Commerson's wild potato</name>
    <name type="synonym">Commerson's nightshade</name>
    <dbReference type="NCBI Taxonomy" id="4109"/>
    <lineage>
        <taxon>Eukaryota</taxon>
        <taxon>Viridiplantae</taxon>
        <taxon>Streptophyta</taxon>
        <taxon>Embryophyta</taxon>
        <taxon>Tracheophyta</taxon>
        <taxon>Spermatophyta</taxon>
        <taxon>Magnoliopsida</taxon>
        <taxon>eudicotyledons</taxon>
        <taxon>Gunneridae</taxon>
        <taxon>Pentapetalae</taxon>
        <taxon>asterids</taxon>
        <taxon>lamiids</taxon>
        <taxon>Solanales</taxon>
        <taxon>Solanaceae</taxon>
        <taxon>Solanoideae</taxon>
        <taxon>Solaneae</taxon>
        <taxon>Solanum</taxon>
    </lineage>
</organism>
<protein>
    <submittedName>
        <fullName evidence="1">Uncharacterized protein</fullName>
    </submittedName>
</protein>
<keyword evidence="2" id="KW-1185">Reference proteome</keyword>